<organism evidence="2 3">
    <name type="scientific">Achromobacter arsenitoxydans SY8</name>
    <dbReference type="NCBI Taxonomy" id="477184"/>
    <lineage>
        <taxon>Bacteria</taxon>
        <taxon>Pseudomonadati</taxon>
        <taxon>Pseudomonadota</taxon>
        <taxon>Betaproteobacteria</taxon>
        <taxon>Burkholderiales</taxon>
        <taxon>Alcaligenaceae</taxon>
        <taxon>Achromobacter</taxon>
    </lineage>
</organism>
<dbReference type="PATRIC" id="fig|477184.5.peg.2911"/>
<protein>
    <submittedName>
        <fullName evidence="2">PepSY-associated TM helix family protein 6</fullName>
    </submittedName>
</protein>
<proteinExistence type="predicted"/>
<dbReference type="RefSeq" id="WP_008163491.1">
    <property type="nucleotide sequence ID" value="NZ_AGUF01000052.1"/>
</dbReference>
<keyword evidence="1" id="KW-0812">Transmembrane</keyword>
<feature type="transmembrane region" description="Helical" evidence="1">
    <location>
        <begin position="140"/>
        <end position="160"/>
    </location>
</feature>
<reference evidence="2 3" key="1">
    <citation type="journal article" date="2012" name="J. Bacteriol.">
        <title>Genome sequence of the highly efficient arsenite-oxidizing bacterium Achromobacter arsenitoxydans SY8.</title>
        <authorList>
            <person name="Li X."/>
            <person name="Hu Y."/>
            <person name="Gong J."/>
            <person name="Lin Y."/>
            <person name="Johnstone L."/>
            <person name="Rensing C."/>
            <person name="Wang G."/>
        </authorList>
    </citation>
    <scope>NUCLEOTIDE SEQUENCE [LARGE SCALE GENOMIC DNA]</scope>
    <source>
        <strain evidence="2 3">SY8</strain>
    </source>
</reference>
<evidence type="ECO:0000313" key="2">
    <source>
        <dbReference type="EMBL" id="EHK65471.1"/>
    </source>
</evidence>
<keyword evidence="3" id="KW-1185">Reference proteome</keyword>
<evidence type="ECO:0000256" key="1">
    <source>
        <dbReference type="SAM" id="Phobius"/>
    </source>
</evidence>
<dbReference type="EMBL" id="AGUF01000052">
    <property type="protein sequence ID" value="EHK65471.1"/>
    <property type="molecule type" value="Genomic_DNA"/>
</dbReference>
<dbReference type="eggNOG" id="COG3182">
    <property type="taxonomic scope" value="Bacteria"/>
</dbReference>
<dbReference type="PANTHER" id="PTHR34219">
    <property type="entry name" value="IRON-REGULATED INNER MEMBRANE PROTEIN-RELATED"/>
    <property type="match status" value="1"/>
</dbReference>
<name>H0F838_9BURK</name>
<feature type="transmembrane region" description="Helical" evidence="1">
    <location>
        <begin position="12"/>
        <end position="33"/>
    </location>
</feature>
<feature type="transmembrane region" description="Helical" evidence="1">
    <location>
        <begin position="333"/>
        <end position="353"/>
    </location>
</feature>
<accession>H0F838</accession>
<keyword evidence="1" id="KW-1133">Transmembrane helix</keyword>
<dbReference type="STRING" id="477184.KYC_14682"/>
<comment type="caution">
    <text evidence="2">The sequence shown here is derived from an EMBL/GenBank/DDBJ whole genome shotgun (WGS) entry which is preliminary data.</text>
</comment>
<sequence>MRRLWLSCHRWMALSLGSILILSGLTGALLVVARPLDRLLHPDYFTAQGGSAAQPVSLESLRRGLAAEFGPQAAFTFRPPREPGETMQVLVKAQGGWRGTVYLDPASGREQGRRGDGEGLVAIVYKLHSALMLEQTGKAVLAWTALAYLVLLVSGLVLWWPRKWPPSLRMVVNKGALRAVFDIHRNGGAILALLLAVSIATGAYLAWRPIGGWITLASGQQQVVAPKLPPPPDGHERAVPTLDEMASHARAVFPGAAIGYVLYTPHSDRPMAIRMRVPDDPHPNGRSTVWFDPRDGRVLAAQRWSELDPGTRINSVMYPLHTGELGGVAGETVVALLGLGLGALGISGIWLWWRRKSLHGQKTKPVGSKRVL</sequence>
<feature type="transmembrane region" description="Helical" evidence="1">
    <location>
        <begin position="188"/>
        <end position="207"/>
    </location>
</feature>
<keyword evidence="1" id="KW-0472">Membrane</keyword>
<dbReference type="InterPro" id="IPR005625">
    <property type="entry name" value="PepSY-ass_TM"/>
</dbReference>
<dbReference type="AlphaFoldDB" id="H0F838"/>
<dbReference type="Pfam" id="PF03929">
    <property type="entry name" value="PepSY_TM"/>
    <property type="match status" value="1"/>
</dbReference>
<dbReference type="Proteomes" id="UP000003113">
    <property type="component" value="Unassembled WGS sequence"/>
</dbReference>
<evidence type="ECO:0000313" key="3">
    <source>
        <dbReference type="Proteomes" id="UP000003113"/>
    </source>
</evidence>
<gene>
    <name evidence="2" type="ORF">KYC_14682</name>
</gene>